<keyword evidence="2" id="KW-0812">Transmembrane</keyword>
<name>A0A3E4QRC0_9ACTN</name>
<dbReference type="EMBL" id="QSRJ01000008">
    <property type="protein sequence ID" value="RGL09695.1"/>
    <property type="molecule type" value="Genomic_DNA"/>
</dbReference>
<dbReference type="RefSeq" id="WP_117679833.1">
    <property type="nucleotide sequence ID" value="NZ_CAJJKC010000010.1"/>
</dbReference>
<comment type="caution">
    <text evidence="3">The sequence shown here is derived from an EMBL/GenBank/DDBJ whole genome shotgun (WGS) entry which is preliminary data.</text>
</comment>
<keyword evidence="2" id="KW-1133">Transmembrane helix</keyword>
<evidence type="ECO:0000256" key="1">
    <source>
        <dbReference type="SAM" id="MobiDB-lite"/>
    </source>
</evidence>
<evidence type="ECO:0000313" key="3">
    <source>
        <dbReference type="EMBL" id="RGL09695.1"/>
    </source>
</evidence>
<evidence type="ECO:0000256" key="2">
    <source>
        <dbReference type="SAM" id="Phobius"/>
    </source>
</evidence>
<sequence>MTDQNTPLSDEERAELEALRAEKARREEEERARKERAELEALRAEQAAADAPASQKPAAAPKPRRAPAPQEPAIDPENLTFGQKMVMTKDEVDEDGVPPMPPAQKLIIAVGVVLLIVAGFWLVKNNLH</sequence>
<feature type="compositionally biased region" description="Basic and acidic residues" evidence="1">
    <location>
        <begin position="15"/>
        <end position="43"/>
    </location>
</feature>
<keyword evidence="2" id="KW-0472">Membrane</keyword>
<proteinExistence type="predicted"/>
<feature type="compositionally biased region" description="Low complexity" evidence="1">
    <location>
        <begin position="44"/>
        <end position="73"/>
    </location>
</feature>
<dbReference type="AlphaFoldDB" id="A0A3E4QRC0"/>
<feature type="transmembrane region" description="Helical" evidence="2">
    <location>
        <begin position="106"/>
        <end position="123"/>
    </location>
</feature>
<evidence type="ECO:0000313" key="4">
    <source>
        <dbReference type="Proteomes" id="UP000260943"/>
    </source>
</evidence>
<gene>
    <name evidence="3" type="ORF">DXC81_07340</name>
</gene>
<organism evidence="3 4">
    <name type="scientific">Collinsella tanakaei</name>
    <dbReference type="NCBI Taxonomy" id="626935"/>
    <lineage>
        <taxon>Bacteria</taxon>
        <taxon>Bacillati</taxon>
        <taxon>Actinomycetota</taxon>
        <taxon>Coriobacteriia</taxon>
        <taxon>Coriobacteriales</taxon>
        <taxon>Coriobacteriaceae</taxon>
        <taxon>Collinsella</taxon>
    </lineage>
</organism>
<reference evidence="3 4" key="1">
    <citation type="submission" date="2018-08" db="EMBL/GenBank/DDBJ databases">
        <title>A genome reference for cultivated species of the human gut microbiota.</title>
        <authorList>
            <person name="Zou Y."/>
            <person name="Xue W."/>
            <person name="Luo G."/>
        </authorList>
    </citation>
    <scope>NUCLEOTIDE SEQUENCE [LARGE SCALE GENOMIC DNA]</scope>
    <source>
        <strain evidence="3 4">TF08-14</strain>
    </source>
</reference>
<dbReference type="Proteomes" id="UP000260943">
    <property type="component" value="Unassembled WGS sequence"/>
</dbReference>
<feature type="region of interest" description="Disordered" evidence="1">
    <location>
        <begin position="1"/>
        <end position="79"/>
    </location>
</feature>
<protein>
    <submittedName>
        <fullName evidence="3">Uncharacterized protein</fullName>
    </submittedName>
</protein>
<accession>A0A3E4QRC0</accession>